<evidence type="ECO:0000256" key="7">
    <source>
        <dbReference type="SAM" id="MobiDB-lite"/>
    </source>
</evidence>
<dbReference type="PROSITE" id="PS50048">
    <property type="entry name" value="ZN2_CY6_FUNGAL_2"/>
    <property type="match status" value="1"/>
</dbReference>
<dbReference type="InterPro" id="IPR007219">
    <property type="entry name" value="XnlR_reg_dom"/>
</dbReference>
<keyword evidence="3" id="KW-0805">Transcription regulation</keyword>
<evidence type="ECO:0000313" key="9">
    <source>
        <dbReference type="EMBL" id="SGZ41219.1"/>
    </source>
</evidence>
<evidence type="ECO:0000256" key="6">
    <source>
        <dbReference type="SAM" id="Coils"/>
    </source>
</evidence>
<keyword evidence="10" id="KW-1185">Reference proteome</keyword>
<dbReference type="OrthoDB" id="2110361at2759"/>
<evidence type="ECO:0000313" key="10">
    <source>
        <dbReference type="Proteomes" id="UP000183365"/>
    </source>
</evidence>
<evidence type="ECO:0000256" key="2">
    <source>
        <dbReference type="ARBA" id="ARBA00022833"/>
    </source>
</evidence>
<gene>
    <name evidence="9" type="ORF">HGUI_03419</name>
</gene>
<evidence type="ECO:0000256" key="3">
    <source>
        <dbReference type="ARBA" id="ARBA00023015"/>
    </source>
</evidence>
<sequence length="945" mass="108358">MGPKKKSDQPYIELNLQNNDINILKAKLDGNSNNVKKVRKPSNKQKDLKVLSWGNNNDTSTNKKKKEKLNISNKSNLIEDNEPKKAKKKEKNIACTRCRTKHMNCKKIEGKDECLNCIDASVSCEYQAPKKKLNVSLTYLQSLQNEISQLKKETTRLKNIIKHNKDKNIATFVNRSEENSDDEEFFNEQVMDDNEEETNNKINTTFVNYKMQGTGLKKIVQSDDKSSENLNTEKEHDFSSENFGGIVGSKTGQKYFVGSSSMTHFCMEIHSLIGRTKAMIEDNFKKNTIKNSTRENLKSNNNKSPIDDEIIPNNISSDKSQAGWTNNNVDKILEEEGNAYKIILSSNETTNSNSFNFSLPPYSYAVLLIDTFITYNDGCFYFFNEGLEKANLEKIYNGEVVHEDQILQTIWFCKIMLIFAIGEMYLGTSSDSKGGTSNLENSNKSLPGKEFFIKSSAIFGYLYSGNKIDNFTKPGSVETLLLYAFYLQVADYTVSSYLYFSMTLKTCLILGWHCDAETGKISKFELEHHRRLFWTIYIYERMLSSKAGHPLSFQDVSISCKLPSDFDMSNPPEGCENYIFPEADYLLACINTTFISAKILNKLYNRKLKKDISPTVTSLLRELIEFKHSLPEFLQVDFDQNPFKITRLKCNIYTEYFNGINLAVRRLVYHFSHLFLKNWLASGNPQPEFIRLDDYSENTIFLLNSSLNSSINTIKSLWSMYEQGQLAIFGYMDREYIFTASSTLVLISATFGLHEQVNEFLEKGLIVLTKMRDQGNDPADLRRKQLLRLVKDLNLRGQMTHLIDRFENSNFGWVKTPTSKYNTCSTMKDEYVVTSDVVRTKSEPIQATSKTMHNSISYDSEKASPFPLHFLLNTPAGNVGGELVASPLMTNKNYAEEVINDNMNKLLNTGKEFDNIDKIFDILDNNVHDDDHLWRDMQEQSSWFM</sequence>
<dbReference type="CDD" id="cd00067">
    <property type="entry name" value="GAL4"/>
    <property type="match status" value="1"/>
</dbReference>
<dbReference type="SMART" id="SM00906">
    <property type="entry name" value="Fungal_trans"/>
    <property type="match status" value="1"/>
</dbReference>
<feature type="domain" description="Zn(2)-C6 fungal-type" evidence="8">
    <location>
        <begin position="94"/>
        <end position="126"/>
    </location>
</feature>
<keyword evidence="1" id="KW-0479">Metal-binding</keyword>
<dbReference type="PANTHER" id="PTHR47424">
    <property type="entry name" value="REGULATORY PROTEIN GAL4"/>
    <property type="match status" value="1"/>
</dbReference>
<feature type="region of interest" description="Disordered" evidence="7">
    <location>
        <begin position="32"/>
        <end position="86"/>
    </location>
</feature>
<dbReference type="Pfam" id="PF04082">
    <property type="entry name" value="Fungal_trans"/>
    <property type="match status" value="1"/>
</dbReference>
<dbReference type="InterPro" id="IPR036864">
    <property type="entry name" value="Zn2-C6_fun-type_DNA-bd_sf"/>
</dbReference>
<dbReference type="EMBL" id="FQNF01000087">
    <property type="protein sequence ID" value="SGZ41219.1"/>
    <property type="molecule type" value="Genomic_DNA"/>
</dbReference>
<reference evidence="10" key="1">
    <citation type="submission" date="2016-11" db="EMBL/GenBank/DDBJ databases">
        <authorList>
            <person name="Guldener U."/>
        </authorList>
    </citation>
    <scope>NUCLEOTIDE SEQUENCE [LARGE SCALE GENOMIC DNA]</scope>
</reference>
<keyword evidence="4" id="KW-0804">Transcription</keyword>
<evidence type="ECO:0000256" key="1">
    <source>
        <dbReference type="ARBA" id="ARBA00022723"/>
    </source>
</evidence>
<organism evidence="9 10">
    <name type="scientific">Hanseniaspora guilliermondii</name>
    <dbReference type="NCBI Taxonomy" id="56406"/>
    <lineage>
        <taxon>Eukaryota</taxon>
        <taxon>Fungi</taxon>
        <taxon>Dikarya</taxon>
        <taxon>Ascomycota</taxon>
        <taxon>Saccharomycotina</taxon>
        <taxon>Saccharomycetes</taxon>
        <taxon>Saccharomycodales</taxon>
        <taxon>Saccharomycodaceae</taxon>
        <taxon>Hanseniaspora</taxon>
    </lineage>
</organism>
<feature type="compositionally biased region" description="Basic and acidic residues" evidence="7">
    <location>
        <begin position="222"/>
        <end position="239"/>
    </location>
</feature>
<dbReference type="GO" id="GO:0001228">
    <property type="term" value="F:DNA-binding transcription activator activity, RNA polymerase II-specific"/>
    <property type="evidence" value="ECO:0007669"/>
    <property type="project" value="EnsemblFungi"/>
</dbReference>
<evidence type="ECO:0000256" key="5">
    <source>
        <dbReference type="ARBA" id="ARBA00023242"/>
    </source>
</evidence>
<dbReference type="GO" id="GO:0006351">
    <property type="term" value="P:DNA-templated transcription"/>
    <property type="evidence" value="ECO:0007669"/>
    <property type="project" value="InterPro"/>
</dbReference>
<feature type="region of interest" description="Disordered" evidence="7">
    <location>
        <begin position="291"/>
        <end position="314"/>
    </location>
</feature>
<evidence type="ECO:0000259" key="8">
    <source>
        <dbReference type="PROSITE" id="PS50048"/>
    </source>
</evidence>
<evidence type="ECO:0000256" key="4">
    <source>
        <dbReference type="ARBA" id="ARBA00023163"/>
    </source>
</evidence>
<dbReference type="CDD" id="cd12148">
    <property type="entry name" value="fungal_TF_MHR"/>
    <property type="match status" value="1"/>
</dbReference>
<dbReference type="PROSITE" id="PS00463">
    <property type="entry name" value="ZN2_CY6_FUNGAL_1"/>
    <property type="match status" value="1"/>
</dbReference>
<name>A0A1L0B7Z9_9ASCO</name>
<dbReference type="GO" id="GO:0008270">
    <property type="term" value="F:zinc ion binding"/>
    <property type="evidence" value="ECO:0007669"/>
    <property type="project" value="InterPro"/>
</dbReference>
<dbReference type="SUPFAM" id="SSF57701">
    <property type="entry name" value="Zn2/Cys6 DNA-binding domain"/>
    <property type="match status" value="1"/>
</dbReference>
<dbReference type="VEuPathDB" id="FungiDB:HGUI_03419"/>
<dbReference type="InterPro" id="IPR051127">
    <property type="entry name" value="Fungal_SecMet_Regulators"/>
</dbReference>
<dbReference type="PANTHER" id="PTHR47424:SF6">
    <property type="entry name" value="PROLINE UTILIZATION TRANS-ACTIVATOR"/>
    <property type="match status" value="1"/>
</dbReference>
<feature type="region of interest" description="Disordered" evidence="7">
    <location>
        <begin position="222"/>
        <end position="244"/>
    </location>
</feature>
<proteinExistence type="predicted"/>
<feature type="coiled-coil region" evidence="6">
    <location>
        <begin position="133"/>
        <end position="160"/>
    </location>
</feature>
<dbReference type="InterPro" id="IPR001138">
    <property type="entry name" value="Zn2Cys6_DnaBD"/>
</dbReference>
<dbReference type="GO" id="GO:2001158">
    <property type="term" value="P:positive regulation of L-proline catabolic process to L-glutamate"/>
    <property type="evidence" value="ECO:0007669"/>
    <property type="project" value="EnsemblFungi"/>
</dbReference>
<protein>
    <recommendedName>
        <fullName evidence="8">Zn(2)-C6 fungal-type domain-containing protein</fullName>
    </recommendedName>
</protein>
<keyword evidence="5" id="KW-0539">Nucleus</keyword>
<dbReference type="GO" id="GO:0000978">
    <property type="term" value="F:RNA polymerase II cis-regulatory region sequence-specific DNA binding"/>
    <property type="evidence" value="ECO:0007669"/>
    <property type="project" value="EnsemblFungi"/>
</dbReference>
<dbReference type="Proteomes" id="UP000183365">
    <property type="component" value="Unassembled WGS sequence"/>
</dbReference>
<dbReference type="GO" id="GO:0000972">
    <property type="term" value="P:transcription-dependent tethering of RNA polymerase II gene DNA at nuclear periphery"/>
    <property type="evidence" value="ECO:0007669"/>
    <property type="project" value="EnsemblFungi"/>
</dbReference>
<keyword evidence="6" id="KW-0175">Coiled coil</keyword>
<dbReference type="Gene3D" id="4.10.240.10">
    <property type="entry name" value="Zn(2)-C6 fungal-type DNA-binding domain"/>
    <property type="match status" value="1"/>
</dbReference>
<keyword evidence="2" id="KW-0862">Zinc</keyword>
<accession>A0A1L0B7Z9</accession>
<dbReference type="Pfam" id="PF00172">
    <property type="entry name" value="Zn_clus"/>
    <property type="match status" value="1"/>
</dbReference>
<dbReference type="AlphaFoldDB" id="A0A1L0B7Z9"/>